<dbReference type="GO" id="GO:0008168">
    <property type="term" value="F:methyltransferase activity"/>
    <property type="evidence" value="ECO:0007669"/>
    <property type="project" value="UniProtKB-KW"/>
</dbReference>
<keyword evidence="1" id="KW-0808">Transferase</keyword>
<dbReference type="Proteomes" id="UP001058860">
    <property type="component" value="Chromosome"/>
</dbReference>
<name>A0ABY5PA82_9ACTN</name>
<protein>
    <submittedName>
        <fullName evidence="1">Class I SAM-dependent methyltransferase</fullName>
    </submittedName>
</protein>
<keyword evidence="2" id="KW-1185">Reference proteome</keyword>
<keyword evidence="1" id="KW-0489">Methyltransferase</keyword>
<accession>A0ABY5PA82</accession>
<dbReference type="Gene3D" id="3.40.50.150">
    <property type="entry name" value="Vaccinia Virus protein VP39"/>
    <property type="match status" value="1"/>
</dbReference>
<sequence>MLDVVEDLVGERDPASLSLTVCGPGLESFALQQWLPQARLTEVGFCDHLPAGESEADVVSFDLNDAYHPDRWPAVGGQDVVLLCEVIEHLYTSPVAVLECLASWLAPGGRIVVQTPNSLALSRRLRTVLGRPQYGGITGFTPRGMNPNHFREYAPWEMAEAGRQAGLVVERSDILNYFSTQTRRHAVVHRVLEQMPAGLRQGQTTVFRAA</sequence>
<dbReference type="InterPro" id="IPR029063">
    <property type="entry name" value="SAM-dependent_MTases_sf"/>
</dbReference>
<dbReference type="EMBL" id="CP088295">
    <property type="protein sequence ID" value="UUY01532.1"/>
    <property type="molecule type" value="Genomic_DNA"/>
</dbReference>
<dbReference type="CDD" id="cd02440">
    <property type="entry name" value="AdoMet_MTases"/>
    <property type="match status" value="1"/>
</dbReference>
<proteinExistence type="predicted"/>
<reference evidence="2" key="1">
    <citation type="submission" date="2021-11" db="EMBL/GenBank/DDBJ databases">
        <title>Cultivation dependent microbiological survey of springs from the worlds oldest radium mine currently devoted to the extraction of radon-saturated water.</title>
        <authorList>
            <person name="Kapinusova G."/>
            <person name="Smrhova T."/>
            <person name="Strejcek M."/>
            <person name="Suman J."/>
            <person name="Jani K."/>
            <person name="Pajer P."/>
            <person name="Uhlik O."/>
        </authorList>
    </citation>
    <scope>NUCLEOTIDE SEQUENCE [LARGE SCALE GENOMIC DNA]</scope>
    <source>
        <strain evidence="2">J379</strain>
    </source>
</reference>
<dbReference type="RefSeq" id="WP_353862088.1">
    <property type="nucleotide sequence ID" value="NZ_CP088295.1"/>
</dbReference>
<dbReference type="SUPFAM" id="SSF53335">
    <property type="entry name" value="S-adenosyl-L-methionine-dependent methyltransferases"/>
    <property type="match status" value="1"/>
</dbReference>
<dbReference type="Pfam" id="PF13489">
    <property type="entry name" value="Methyltransf_23"/>
    <property type="match status" value="1"/>
</dbReference>
<dbReference type="GO" id="GO:0032259">
    <property type="term" value="P:methylation"/>
    <property type="evidence" value="ECO:0007669"/>
    <property type="project" value="UniProtKB-KW"/>
</dbReference>
<gene>
    <name evidence="1" type="ORF">LRS13_12385</name>
</gene>
<evidence type="ECO:0000313" key="2">
    <source>
        <dbReference type="Proteomes" id="UP001058860"/>
    </source>
</evidence>
<evidence type="ECO:0000313" key="1">
    <source>
        <dbReference type="EMBL" id="UUY01532.1"/>
    </source>
</evidence>
<organism evidence="1 2">
    <name type="scientific">Svornostia abyssi</name>
    <dbReference type="NCBI Taxonomy" id="2898438"/>
    <lineage>
        <taxon>Bacteria</taxon>
        <taxon>Bacillati</taxon>
        <taxon>Actinomycetota</taxon>
        <taxon>Thermoleophilia</taxon>
        <taxon>Solirubrobacterales</taxon>
        <taxon>Baekduiaceae</taxon>
        <taxon>Svornostia</taxon>
    </lineage>
</organism>